<evidence type="ECO:0000313" key="25">
    <source>
        <dbReference type="Proteomes" id="UP001321047"/>
    </source>
</evidence>
<comment type="subcellular location">
    <subcellularLocation>
        <location evidence="1">Endoplasmic reticulum</location>
    </subcellularLocation>
    <subcellularLocation>
        <location evidence="3">Golgi apparatus</location>
    </subcellularLocation>
    <subcellularLocation>
        <location evidence="2">Lysosome</location>
    </subcellularLocation>
    <subcellularLocation>
        <location evidence="4">Secreted</location>
    </subcellularLocation>
</comment>
<evidence type="ECO:0000256" key="21">
    <source>
        <dbReference type="SAM" id="MobiDB-lite"/>
    </source>
</evidence>
<keyword evidence="10" id="KW-0732">Signal</keyword>
<keyword evidence="13" id="KW-0862">Zinc</keyword>
<evidence type="ECO:0000256" key="14">
    <source>
        <dbReference type="ARBA" id="ARBA00023034"/>
    </source>
</evidence>
<evidence type="ECO:0000256" key="15">
    <source>
        <dbReference type="ARBA" id="ARBA00023049"/>
    </source>
</evidence>
<dbReference type="SUPFAM" id="SSF53187">
    <property type="entry name" value="Zn-dependent exopeptidases"/>
    <property type="match status" value="1"/>
</dbReference>
<dbReference type="GO" id="GO:0006508">
    <property type="term" value="P:proteolysis"/>
    <property type="evidence" value="ECO:0007669"/>
    <property type="project" value="UniProtKB-KW"/>
</dbReference>
<reference evidence="24 25" key="1">
    <citation type="submission" date="2022-09" db="EMBL/GenBank/DDBJ databases">
        <title>Enrichment on poylsaccharides allowed isolation of novel metabolic and taxonomic groups of Haloarchaea.</title>
        <authorList>
            <person name="Sorokin D.Y."/>
            <person name="Elcheninov A.G."/>
            <person name="Khizhniak T.V."/>
            <person name="Kolganova T.V."/>
            <person name="Kublanov I.V."/>
        </authorList>
    </citation>
    <scope>NUCLEOTIDE SEQUENCE [LARGE SCALE GENOMIC DNA]</scope>
    <source>
        <strain evidence="24 25">AArc-curdl1</strain>
    </source>
</reference>
<sequence>MPTLPDAVIGDAYTTDHPATVLEALVECAPRMAGWSGEHEAAKTLAETFSAIGCRDVTTEPFEIPGWWRGSSSLSVTSRVRVYEHQHEILALPGSPAGTVSGRLVDVGYGMPADFDDAPLEDNIALVSSASSPTADRWRHRIEKYGYAVEAGAAGFVFRNHVGGCLPPTGSINELDGPAAIPGVGVSKEVGAQLERYCAREESDATLTVDCETGGAESRNVTGVLGPDTDRELLITAHLDAHDIATGAQDNGAGCALVAEVGRLLAAVEPHLETRVRLLIFGAEEVGLLGSRHYAETTDLDSIAGVLNIDSAGQSRNLAVITHGFETIARAAERTANVLECPIDVRDEFSPHSDHWPFVERGLPGAQLRSVTDDSGRGWGHTHGDTLEKLDMRDVRDIAICVTNIAFELTGDADSLEPASEETIKTGLLESGEAEGMKASGEWPFDE</sequence>
<dbReference type="InterPro" id="IPR003137">
    <property type="entry name" value="PA_domain"/>
</dbReference>
<feature type="domain" description="PA" evidence="22">
    <location>
        <begin position="100"/>
        <end position="194"/>
    </location>
</feature>
<proteinExistence type="predicted"/>
<name>A0AAP2Z6F5_9EURY</name>
<evidence type="ECO:0000256" key="18">
    <source>
        <dbReference type="ARBA" id="ARBA00023228"/>
    </source>
</evidence>
<dbReference type="Pfam" id="PF02225">
    <property type="entry name" value="PA"/>
    <property type="match status" value="1"/>
</dbReference>
<evidence type="ECO:0000256" key="13">
    <source>
        <dbReference type="ARBA" id="ARBA00022833"/>
    </source>
</evidence>
<keyword evidence="6" id="KW-0964">Secreted</keyword>
<dbReference type="Pfam" id="PF04389">
    <property type="entry name" value="Peptidase_M28"/>
    <property type="match status" value="1"/>
</dbReference>
<keyword evidence="9" id="KW-0479">Metal-binding</keyword>
<dbReference type="InterPro" id="IPR046450">
    <property type="entry name" value="PA_dom_sf"/>
</dbReference>
<organism evidence="24 25">
    <name type="scientific">Natronosalvus hydrolyticus</name>
    <dbReference type="NCBI Taxonomy" id="2979988"/>
    <lineage>
        <taxon>Archaea</taxon>
        <taxon>Methanobacteriati</taxon>
        <taxon>Methanobacteriota</taxon>
        <taxon>Stenosarchaea group</taxon>
        <taxon>Halobacteria</taxon>
        <taxon>Halobacteriales</taxon>
        <taxon>Natrialbaceae</taxon>
        <taxon>Natronosalvus</taxon>
    </lineage>
</organism>
<evidence type="ECO:0000256" key="11">
    <source>
        <dbReference type="ARBA" id="ARBA00022801"/>
    </source>
</evidence>
<dbReference type="RefSeq" id="WP_342806885.1">
    <property type="nucleotide sequence ID" value="NZ_JAOPJZ010000002.1"/>
</dbReference>
<keyword evidence="14" id="KW-0333">Golgi apparatus</keyword>
<dbReference type="GO" id="GO:0005576">
    <property type="term" value="C:extracellular region"/>
    <property type="evidence" value="ECO:0007669"/>
    <property type="project" value="UniProtKB-SubCell"/>
</dbReference>
<keyword evidence="12" id="KW-0256">Endoplasmic reticulum</keyword>
<evidence type="ECO:0000256" key="6">
    <source>
        <dbReference type="ARBA" id="ARBA00022525"/>
    </source>
</evidence>
<dbReference type="InterPro" id="IPR007484">
    <property type="entry name" value="Peptidase_M28"/>
</dbReference>
<dbReference type="Gene3D" id="3.50.30.30">
    <property type="match status" value="1"/>
</dbReference>
<evidence type="ECO:0000256" key="9">
    <source>
        <dbReference type="ARBA" id="ARBA00022723"/>
    </source>
</evidence>
<evidence type="ECO:0000256" key="17">
    <source>
        <dbReference type="ARBA" id="ARBA00023180"/>
    </source>
</evidence>
<evidence type="ECO:0000256" key="5">
    <source>
        <dbReference type="ARBA" id="ARBA00014116"/>
    </source>
</evidence>
<comment type="subunit">
    <text evidence="19">Homodimer. The monomeric form is inactive while the homodimer is active.</text>
</comment>
<gene>
    <name evidence="24" type="ORF">OB919_04660</name>
</gene>
<dbReference type="Proteomes" id="UP001321047">
    <property type="component" value="Unassembled WGS sequence"/>
</dbReference>
<dbReference type="EMBL" id="JAOPJZ010000002">
    <property type="protein sequence ID" value="MCU4751280.1"/>
    <property type="molecule type" value="Genomic_DNA"/>
</dbReference>
<keyword evidence="15" id="KW-0482">Metalloprotease</keyword>
<feature type="domain" description="Peptidase M28" evidence="23">
    <location>
        <begin position="220"/>
        <end position="401"/>
    </location>
</feature>
<evidence type="ECO:0000256" key="1">
    <source>
        <dbReference type="ARBA" id="ARBA00004240"/>
    </source>
</evidence>
<dbReference type="GO" id="GO:0005764">
    <property type="term" value="C:lysosome"/>
    <property type="evidence" value="ECO:0007669"/>
    <property type="project" value="UniProtKB-SubCell"/>
</dbReference>
<evidence type="ECO:0000256" key="7">
    <source>
        <dbReference type="ARBA" id="ARBA00022645"/>
    </source>
</evidence>
<comment type="caution">
    <text evidence="24">The sequence shown here is derived from an EMBL/GenBank/DDBJ whole genome shotgun (WGS) entry which is preliminary data.</text>
</comment>
<dbReference type="GO" id="GO:0046872">
    <property type="term" value="F:metal ion binding"/>
    <property type="evidence" value="ECO:0007669"/>
    <property type="project" value="UniProtKB-KW"/>
</dbReference>
<keyword evidence="8" id="KW-0645">Protease</keyword>
<dbReference type="InterPro" id="IPR039866">
    <property type="entry name" value="CPQ"/>
</dbReference>
<evidence type="ECO:0000259" key="22">
    <source>
        <dbReference type="Pfam" id="PF02225"/>
    </source>
</evidence>
<accession>A0AAP2Z6F5</accession>
<dbReference type="CDD" id="cd04819">
    <property type="entry name" value="PA_2"/>
    <property type="match status" value="1"/>
</dbReference>
<evidence type="ECO:0000259" key="23">
    <source>
        <dbReference type="Pfam" id="PF04389"/>
    </source>
</evidence>
<evidence type="ECO:0000256" key="12">
    <source>
        <dbReference type="ARBA" id="ARBA00022824"/>
    </source>
</evidence>
<dbReference type="SUPFAM" id="SSF52025">
    <property type="entry name" value="PA domain"/>
    <property type="match status" value="1"/>
</dbReference>
<protein>
    <recommendedName>
        <fullName evidence="5">Carboxypeptidase Q</fullName>
    </recommendedName>
    <alternativeName>
        <fullName evidence="20">Plasma glutamate carboxypeptidase</fullName>
    </alternativeName>
</protein>
<keyword evidence="11" id="KW-0378">Hydrolase</keyword>
<dbReference type="GO" id="GO:0004180">
    <property type="term" value="F:carboxypeptidase activity"/>
    <property type="evidence" value="ECO:0007669"/>
    <property type="project" value="UniProtKB-KW"/>
</dbReference>
<evidence type="ECO:0000256" key="16">
    <source>
        <dbReference type="ARBA" id="ARBA00023145"/>
    </source>
</evidence>
<evidence type="ECO:0000256" key="19">
    <source>
        <dbReference type="ARBA" id="ARBA00025833"/>
    </source>
</evidence>
<evidence type="ECO:0000256" key="4">
    <source>
        <dbReference type="ARBA" id="ARBA00004613"/>
    </source>
</evidence>
<dbReference type="PANTHER" id="PTHR12053:SF3">
    <property type="entry name" value="CARBOXYPEPTIDASE Q"/>
    <property type="match status" value="1"/>
</dbReference>
<feature type="region of interest" description="Disordered" evidence="21">
    <location>
        <begin position="425"/>
        <end position="447"/>
    </location>
</feature>
<keyword evidence="7" id="KW-0121">Carboxypeptidase</keyword>
<dbReference type="PANTHER" id="PTHR12053">
    <property type="entry name" value="PROTEASE FAMILY M28 PLASMA GLUTAMATE CARBOXYPEPTIDASE-RELATED"/>
    <property type="match status" value="1"/>
</dbReference>
<evidence type="ECO:0000256" key="10">
    <source>
        <dbReference type="ARBA" id="ARBA00022729"/>
    </source>
</evidence>
<keyword evidence="18" id="KW-0458">Lysosome</keyword>
<dbReference type="AlphaFoldDB" id="A0AAP2Z6F5"/>
<evidence type="ECO:0000313" key="24">
    <source>
        <dbReference type="EMBL" id="MCU4751280.1"/>
    </source>
</evidence>
<evidence type="ECO:0000256" key="20">
    <source>
        <dbReference type="ARBA" id="ARBA00033328"/>
    </source>
</evidence>
<dbReference type="Gene3D" id="3.40.630.10">
    <property type="entry name" value="Zn peptidases"/>
    <property type="match status" value="1"/>
</dbReference>
<keyword evidence="16" id="KW-0865">Zymogen</keyword>
<keyword evidence="25" id="KW-1185">Reference proteome</keyword>
<evidence type="ECO:0000256" key="2">
    <source>
        <dbReference type="ARBA" id="ARBA00004371"/>
    </source>
</evidence>
<dbReference type="GO" id="GO:0070573">
    <property type="term" value="F:metallodipeptidase activity"/>
    <property type="evidence" value="ECO:0007669"/>
    <property type="project" value="InterPro"/>
</dbReference>
<evidence type="ECO:0000256" key="3">
    <source>
        <dbReference type="ARBA" id="ARBA00004555"/>
    </source>
</evidence>
<evidence type="ECO:0000256" key="8">
    <source>
        <dbReference type="ARBA" id="ARBA00022670"/>
    </source>
</evidence>
<keyword evidence="17" id="KW-0325">Glycoprotein</keyword>